<gene>
    <name evidence="5" type="ORF">O0I10_001092</name>
</gene>
<dbReference type="GO" id="GO:0042273">
    <property type="term" value="P:ribosomal large subunit biogenesis"/>
    <property type="evidence" value="ECO:0007669"/>
    <property type="project" value="TreeGrafter"/>
</dbReference>
<feature type="compositionally biased region" description="Acidic residues" evidence="4">
    <location>
        <begin position="109"/>
        <end position="169"/>
    </location>
</feature>
<feature type="compositionally biased region" description="Basic residues" evidence="4">
    <location>
        <begin position="24"/>
        <end position="41"/>
    </location>
</feature>
<dbReference type="InterPro" id="IPR005343">
    <property type="entry name" value="Noc2"/>
</dbReference>
<comment type="caution">
    <text evidence="5">The sequence shown here is derived from an EMBL/GenBank/DDBJ whole genome shotgun (WGS) entry which is preliminary data.</text>
</comment>
<dbReference type="GO" id="GO:0005730">
    <property type="term" value="C:nucleolus"/>
    <property type="evidence" value="ECO:0007669"/>
    <property type="project" value="TreeGrafter"/>
</dbReference>
<evidence type="ECO:0000313" key="5">
    <source>
        <dbReference type="EMBL" id="KAJ8662916.1"/>
    </source>
</evidence>
<dbReference type="PANTHER" id="PTHR12687:SF4">
    <property type="entry name" value="NUCLEOLAR COMPLEX PROTEIN 2 HOMOLOG"/>
    <property type="match status" value="1"/>
</dbReference>
<keyword evidence="3" id="KW-0539">Nucleus</keyword>
<evidence type="ECO:0000256" key="3">
    <source>
        <dbReference type="ARBA" id="ARBA00023242"/>
    </source>
</evidence>
<dbReference type="GO" id="GO:0030691">
    <property type="term" value="C:Noc2p-Noc3p complex"/>
    <property type="evidence" value="ECO:0007669"/>
    <property type="project" value="TreeGrafter"/>
</dbReference>
<reference evidence="5 6" key="1">
    <citation type="submission" date="2023-03" db="EMBL/GenBank/DDBJ databases">
        <title>Genome sequence of Lichtheimia ornata CBS 291.66.</title>
        <authorList>
            <person name="Mohabir J.T."/>
            <person name="Shea T.P."/>
            <person name="Kurbessoian T."/>
            <person name="Berby B."/>
            <person name="Fontaine J."/>
            <person name="Livny J."/>
            <person name="Gnirke A."/>
            <person name="Stajich J.E."/>
            <person name="Cuomo C.A."/>
        </authorList>
    </citation>
    <scope>NUCLEOTIDE SEQUENCE [LARGE SCALE GENOMIC DNA]</scope>
    <source>
        <strain evidence="5">CBS 291.66</strain>
    </source>
</reference>
<evidence type="ECO:0000256" key="2">
    <source>
        <dbReference type="ARBA" id="ARBA00005907"/>
    </source>
</evidence>
<evidence type="ECO:0000256" key="4">
    <source>
        <dbReference type="SAM" id="MobiDB-lite"/>
    </source>
</evidence>
<dbReference type="InterPro" id="IPR016024">
    <property type="entry name" value="ARM-type_fold"/>
</dbReference>
<feature type="region of interest" description="Disordered" evidence="4">
    <location>
        <begin position="107"/>
        <end position="169"/>
    </location>
</feature>
<protein>
    <recommendedName>
        <fullName evidence="7">Nucleolar complex protein 2 homolog</fullName>
    </recommendedName>
</protein>
<dbReference type="AlphaFoldDB" id="A0AAD7Y352"/>
<dbReference type="SUPFAM" id="SSF48371">
    <property type="entry name" value="ARM repeat"/>
    <property type="match status" value="1"/>
</dbReference>
<feature type="compositionally biased region" description="Basic residues" evidence="4">
    <location>
        <begin position="1"/>
        <end position="17"/>
    </location>
</feature>
<dbReference type="Pfam" id="PF03715">
    <property type="entry name" value="Noc2"/>
    <property type="match status" value="1"/>
</dbReference>
<name>A0AAD7Y352_9FUNG</name>
<keyword evidence="6" id="KW-1185">Reference proteome</keyword>
<dbReference type="GeneID" id="83208510"/>
<dbReference type="PANTHER" id="PTHR12687">
    <property type="entry name" value="NUCLEOLAR COMPLEX 2 AND RAD4-RELATED"/>
    <property type="match status" value="1"/>
</dbReference>
<comment type="similarity">
    <text evidence="2">Belongs to the NOC2 family.</text>
</comment>
<feature type="region of interest" description="Disordered" evidence="4">
    <location>
        <begin position="1"/>
        <end position="67"/>
    </location>
</feature>
<feature type="compositionally biased region" description="Basic and acidic residues" evidence="4">
    <location>
        <begin position="42"/>
        <end position="67"/>
    </location>
</feature>
<dbReference type="RefSeq" id="XP_058347828.1">
    <property type="nucleotide sequence ID" value="XM_058481190.1"/>
</dbReference>
<dbReference type="GO" id="GO:0005654">
    <property type="term" value="C:nucleoplasm"/>
    <property type="evidence" value="ECO:0007669"/>
    <property type="project" value="TreeGrafter"/>
</dbReference>
<evidence type="ECO:0000256" key="1">
    <source>
        <dbReference type="ARBA" id="ARBA00004123"/>
    </source>
</evidence>
<proteinExistence type="inferred from homology"/>
<dbReference type="GO" id="GO:0030690">
    <property type="term" value="C:Noc1p-Noc2p complex"/>
    <property type="evidence" value="ECO:0007669"/>
    <property type="project" value="TreeGrafter"/>
</dbReference>
<comment type="subcellular location">
    <subcellularLocation>
        <location evidence="1">Nucleus</location>
    </subcellularLocation>
</comment>
<evidence type="ECO:0000313" key="6">
    <source>
        <dbReference type="Proteomes" id="UP001234581"/>
    </source>
</evidence>
<dbReference type="EMBL" id="JARTCD010000003">
    <property type="protein sequence ID" value="KAJ8662916.1"/>
    <property type="molecule type" value="Genomic_DNA"/>
</dbReference>
<dbReference type="Proteomes" id="UP001234581">
    <property type="component" value="Unassembled WGS sequence"/>
</dbReference>
<evidence type="ECO:0008006" key="7">
    <source>
        <dbReference type="Google" id="ProtNLM"/>
    </source>
</evidence>
<organism evidence="5 6">
    <name type="scientific">Lichtheimia ornata</name>
    <dbReference type="NCBI Taxonomy" id="688661"/>
    <lineage>
        <taxon>Eukaryota</taxon>
        <taxon>Fungi</taxon>
        <taxon>Fungi incertae sedis</taxon>
        <taxon>Mucoromycota</taxon>
        <taxon>Mucoromycotina</taxon>
        <taxon>Mucoromycetes</taxon>
        <taxon>Mucorales</taxon>
        <taxon>Lichtheimiaceae</taxon>
        <taxon>Lichtheimia</taxon>
    </lineage>
</organism>
<sequence length="647" mass="74471">MGVKQKKSTIKFQRTKLKQTIERRRQHNKLKQQINRRKERRAARAKENGTKADNKKDQSANDKAESFDQHANAADYFCNFMIGSEEVLDLEEDREIELNALDQFQAVEPEGEEDDMQLDQEQDEEEEEASSEEEEEEDDDDDDDDEGFDSEDDMEEEEDDDDMEEDDDSNATIVTKEMLDEWTKGARAKSPDALKHLLMAFRSITRADDGTDTQMTYRVTNHKLYTKVVKVAVKSTYPILSQHIILTKKARHPAKTKHWRRLEKVVHLFLNSCVRFLRDLDQDDLVQYILTHIAPATMFFGCFPKTAREYLRVLLDRWSDSVLSSETRAACYQAIKLFATAAVDTEKNNYLPHALKGVYLVFAKHSTRVTESNHARLQQMLQEGTDLYAVDPKMGAQHADVYIRQLSSHLKAARKAQTQESIRSVYAWQFISCLDFWAGAIGLTCSPEVGTASLPVLQPFVDIALNTLRLNPVPQFLPLRVHVIRSLIGLIDSTGYYIPLAPFIFNFFYVDPSEKIVNVNLPAFDWDLNLKTPQEYIHTKVYESAKFNVFYDNMIDFYACFGMSIAFPELAIPVLSKLKEDQKALKGTRFAKPVRTLIEKFDTHKNYIEQKRAPIEYSATKLDDAEAFLRNTEFEKTPFGSFLASRS</sequence>
<accession>A0AAD7Y352</accession>